<dbReference type="Pfam" id="PF07497">
    <property type="entry name" value="Rho_RNA_bind"/>
    <property type="match status" value="1"/>
</dbReference>
<feature type="region of interest" description="Disordered" evidence="2">
    <location>
        <begin position="45"/>
        <end position="120"/>
    </location>
</feature>
<dbReference type="PANTHER" id="PTHR46425">
    <property type="entry name" value="TRANSCRIPTION TERMINATION FACTOR RHO"/>
    <property type="match status" value="1"/>
</dbReference>
<evidence type="ECO:0000259" key="3">
    <source>
        <dbReference type="PROSITE" id="PS51856"/>
    </source>
</evidence>
<sequence length="413" mass="44179">MSVLTRDVLESSTLADLHALAGELQIDGFRRLRREQLVDTIIERRGGDASDEEPREGGRRRRRRGGRRDEDRDEPTTEAVAADEEPAEEPRGRRRRRGGREESEEAPREDAGKQVADGETVEGTIAVTPNGSGLLSAADGVEVYVSAGQVRRCELVDGDRVSGPTRPARRSERFPSLVRVETINGRPADETVPDERFDDLDVLRPHELLVVRSEDPTVSAIAWLTPIGRGSRALITGPHASGKTEALRRLAVALRDVDGVELLAVLAGARPEELGDWREGGVTPVAALDLSEGPEQRTKAIDEVVERGRRIAARGGHAVVLVDTLDGLGEGAARRILSAARRLGTGGSLTIVATREQPVGGESTVVVLDRGLAGTGRFPALDLAASTTLRPELLVGEEGAAAIAAARAELLEG</sequence>
<name>A0ABU4VLL3_9ACTN</name>
<dbReference type="InterPro" id="IPR011113">
    <property type="entry name" value="Rho_RNA-bd"/>
</dbReference>
<evidence type="ECO:0000256" key="1">
    <source>
        <dbReference type="PROSITE-ProRule" id="PRU01203"/>
    </source>
</evidence>
<accession>A0ABU4VLL3</accession>
<dbReference type="Gene3D" id="2.40.50.140">
    <property type="entry name" value="Nucleic acid-binding proteins"/>
    <property type="match status" value="1"/>
</dbReference>
<dbReference type="EMBL" id="JAXAVX010000008">
    <property type="protein sequence ID" value="MDX8152741.1"/>
    <property type="molecule type" value="Genomic_DNA"/>
</dbReference>
<dbReference type="PANTHER" id="PTHR46425:SF1">
    <property type="entry name" value="TRANSCRIPTION TERMINATION FACTOR RHO"/>
    <property type="match status" value="1"/>
</dbReference>
<evidence type="ECO:0000256" key="2">
    <source>
        <dbReference type="SAM" id="MobiDB-lite"/>
    </source>
</evidence>
<keyword evidence="1" id="KW-0694">RNA-binding</keyword>
<dbReference type="InterPro" id="IPR011112">
    <property type="entry name" value="Rho-like_N"/>
</dbReference>
<dbReference type="Proteomes" id="UP001277761">
    <property type="component" value="Unassembled WGS sequence"/>
</dbReference>
<dbReference type="PROSITE" id="PS51856">
    <property type="entry name" value="RHO_RNA_BD"/>
    <property type="match status" value="1"/>
</dbReference>
<gene>
    <name evidence="4" type="ORF">SK069_14130</name>
</gene>
<feature type="compositionally biased region" description="Basic and acidic residues" evidence="2">
    <location>
        <begin position="99"/>
        <end position="112"/>
    </location>
</feature>
<dbReference type="RefSeq" id="WP_319954897.1">
    <property type="nucleotide sequence ID" value="NZ_JAXAVX010000008.1"/>
</dbReference>
<keyword evidence="5" id="KW-1185">Reference proteome</keyword>
<organism evidence="4 5">
    <name type="scientific">Patulibacter brassicae</name>
    <dbReference type="NCBI Taxonomy" id="1705717"/>
    <lineage>
        <taxon>Bacteria</taxon>
        <taxon>Bacillati</taxon>
        <taxon>Actinomycetota</taxon>
        <taxon>Thermoleophilia</taxon>
        <taxon>Solirubrobacterales</taxon>
        <taxon>Patulibacteraceae</taxon>
        <taxon>Patulibacter</taxon>
    </lineage>
</organism>
<dbReference type="SUPFAM" id="SSF52540">
    <property type="entry name" value="P-loop containing nucleoside triphosphate hydrolases"/>
    <property type="match status" value="1"/>
</dbReference>
<feature type="domain" description="Rho RNA-BD" evidence="3">
    <location>
        <begin position="118"/>
        <end position="187"/>
    </location>
</feature>
<dbReference type="SMART" id="SM00959">
    <property type="entry name" value="Rho_N"/>
    <property type="match status" value="1"/>
</dbReference>
<comment type="similarity">
    <text evidence="1">Belongs to the Rho family.</text>
</comment>
<dbReference type="InterPro" id="IPR027417">
    <property type="entry name" value="P-loop_NTPase"/>
</dbReference>
<evidence type="ECO:0000313" key="4">
    <source>
        <dbReference type="EMBL" id="MDX8152741.1"/>
    </source>
</evidence>
<reference evidence="4 5" key="1">
    <citation type="submission" date="2023-11" db="EMBL/GenBank/DDBJ databases">
        <authorList>
            <person name="Xu M."/>
            <person name="Jiang T."/>
        </authorList>
    </citation>
    <scope>NUCLEOTIDE SEQUENCE [LARGE SCALE GENOMIC DNA]</scope>
    <source>
        <strain evidence="4 5">SD</strain>
    </source>
</reference>
<dbReference type="SUPFAM" id="SSF50249">
    <property type="entry name" value="Nucleic acid-binding proteins"/>
    <property type="match status" value="1"/>
</dbReference>
<protein>
    <submittedName>
        <fullName evidence="4">Rho termination factor N-terminal domain-containing protein</fullName>
    </submittedName>
</protein>
<dbReference type="Pfam" id="PF07498">
    <property type="entry name" value="Rho_N"/>
    <property type="match status" value="1"/>
</dbReference>
<proteinExistence type="inferred from homology"/>
<evidence type="ECO:0000313" key="5">
    <source>
        <dbReference type="Proteomes" id="UP001277761"/>
    </source>
</evidence>
<comment type="caution">
    <text evidence="4">The sequence shown here is derived from an EMBL/GenBank/DDBJ whole genome shotgun (WGS) entry which is preliminary data.</text>
</comment>
<dbReference type="InterPro" id="IPR004665">
    <property type="entry name" value="Term_rho"/>
</dbReference>
<dbReference type="Gene3D" id="3.40.50.300">
    <property type="entry name" value="P-loop containing nucleotide triphosphate hydrolases"/>
    <property type="match status" value="2"/>
</dbReference>
<dbReference type="InterPro" id="IPR012340">
    <property type="entry name" value="NA-bd_OB-fold"/>
</dbReference>